<reference evidence="7" key="1">
    <citation type="journal article" date="2023" name="Commun. Biol.">
        <title>Genome analysis of Parmales, the sister group of diatoms, reveals the evolutionary specialization of diatoms from phago-mixotrophs to photoautotrophs.</title>
        <authorList>
            <person name="Ban H."/>
            <person name="Sato S."/>
            <person name="Yoshikawa S."/>
            <person name="Yamada K."/>
            <person name="Nakamura Y."/>
            <person name="Ichinomiya M."/>
            <person name="Sato N."/>
            <person name="Blanc-Mathieu R."/>
            <person name="Endo H."/>
            <person name="Kuwata A."/>
            <person name="Ogata H."/>
        </authorList>
    </citation>
    <scope>NUCLEOTIDE SEQUENCE [LARGE SCALE GENOMIC DNA]</scope>
    <source>
        <strain evidence="7">NIES 3701</strain>
    </source>
</reference>
<evidence type="ECO:0000256" key="4">
    <source>
        <dbReference type="PROSITE-ProRule" id="PRU00175"/>
    </source>
</evidence>
<dbReference type="PROSITE" id="PS00518">
    <property type="entry name" value="ZF_RING_1"/>
    <property type="match status" value="1"/>
</dbReference>
<evidence type="ECO:0000259" key="5">
    <source>
        <dbReference type="PROSITE" id="PS50089"/>
    </source>
</evidence>
<dbReference type="InterPro" id="IPR017907">
    <property type="entry name" value="Znf_RING_CS"/>
</dbReference>
<dbReference type="Proteomes" id="UP001165085">
    <property type="component" value="Unassembled WGS sequence"/>
</dbReference>
<keyword evidence="2 4" id="KW-0863">Zinc-finger</keyword>
<dbReference type="PROSITE" id="PS50089">
    <property type="entry name" value="ZF_RING_2"/>
    <property type="match status" value="1"/>
</dbReference>
<dbReference type="SUPFAM" id="SSF57850">
    <property type="entry name" value="RING/U-box"/>
    <property type="match status" value="1"/>
</dbReference>
<comment type="caution">
    <text evidence="6">The sequence shown here is derived from an EMBL/GenBank/DDBJ whole genome shotgun (WGS) entry which is preliminary data.</text>
</comment>
<dbReference type="InterPro" id="IPR001841">
    <property type="entry name" value="Znf_RING"/>
</dbReference>
<sequence length="375" mass="42380">MKFLPGGGPQQQASQDRCTQCTRLRSNPKCLCEVAEPFPANGMGSGVPSTKPFAMLTIRVLFWARWRRWRKPRVLAAEKIATAWRKHRDALANKIIKFWKNCRMGVRLAALSTQFRTLTAERLEHAARVIQAWWAVRGDIFSDTCCVCYDEKVERILTTTTNTVVSVWVENPCGHKLCRHCAYLCAKRSSKCVLCRRVIDMNFVPSSTPSGLDGTGALIMKPIASILFGKHGMTHPYWGNQASDRNRHLKELIDRSLPEVEFSCSFPLRERVRESFTDMFRELYSEWANGQFTRIKINLDSNYAGANVSKSRLLVAEGVMFLPCTLTFFEQGISRRGGESAALVQHVTRFNRVFEEHGGALGVRLLASGEGLSLR</sequence>
<gene>
    <name evidence="6" type="ORF">TrST_g8522</name>
</gene>
<dbReference type="Gene3D" id="3.30.40.10">
    <property type="entry name" value="Zinc/RING finger domain, C3HC4 (zinc finger)"/>
    <property type="match status" value="1"/>
</dbReference>
<accession>A0A9W7BCB5</accession>
<dbReference type="OrthoDB" id="10517304at2759"/>
<dbReference type="GO" id="GO:0008270">
    <property type="term" value="F:zinc ion binding"/>
    <property type="evidence" value="ECO:0007669"/>
    <property type="project" value="UniProtKB-KW"/>
</dbReference>
<evidence type="ECO:0000256" key="1">
    <source>
        <dbReference type="ARBA" id="ARBA00022723"/>
    </source>
</evidence>
<evidence type="ECO:0000256" key="3">
    <source>
        <dbReference type="ARBA" id="ARBA00022833"/>
    </source>
</evidence>
<evidence type="ECO:0000256" key="2">
    <source>
        <dbReference type="ARBA" id="ARBA00022771"/>
    </source>
</evidence>
<proteinExistence type="predicted"/>
<keyword evidence="3" id="KW-0862">Zinc</keyword>
<keyword evidence="7" id="KW-1185">Reference proteome</keyword>
<feature type="domain" description="RING-type" evidence="5">
    <location>
        <begin position="145"/>
        <end position="196"/>
    </location>
</feature>
<keyword evidence="1" id="KW-0479">Metal-binding</keyword>
<evidence type="ECO:0000313" key="6">
    <source>
        <dbReference type="EMBL" id="GMH87807.1"/>
    </source>
</evidence>
<evidence type="ECO:0000313" key="7">
    <source>
        <dbReference type="Proteomes" id="UP001165085"/>
    </source>
</evidence>
<name>A0A9W7BCB5_9STRA</name>
<protein>
    <recommendedName>
        <fullName evidence="5">RING-type domain-containing protein</fullName>
    </recommendedName>
</protein>
<organism evidence="6 7">
    <name type="scientific">Triparma strigata</name>
    <dbReference type="NCBI Taxonomy" id="1606541"/>
    <lineage>
        <taxon>Eukaryota</taxon>
        <taxon>Sar</taxon>
        <taxon>Stramenopiles</taxon>
        <taxon>Ochrophyta</taxon>
        <taxon>Bolidophyceae</taxon>
        <taxon>Parmales</taxon>
        <taxon>Triparmaceae</taxon>
        <taxon>Triparma</taxon>
    </lineage>
</organism>
<dbReference type="InterPro" id="IPR013083">
    <property type="entry name" value="Znf_RING/FYVE/PHD"/>
</dbReference>
<dbReference type="EMBL" id="BRXY01000333">
    <property type="protein sequence ID" value="GMH87807.1"/>
    <property type="molecule type" value="Genomic_DNA"/>
</dbReference>
<dbReference type="AlphaFoldDB" id="A0A9W7BCB5"/>